<feature type="repeat" description="Filamin" evidence="4">
    <location>
        <begin position="2455"/>
        <end position="2527"/>
    </location>
</feature>
<feature type="repeat" description="Filamin" evidence="4">
    <location>
        <begin position="2671"/>
        <end position="2766"/>
    </location>
</feature>
<evidence type="ECO:0000256" key="3">
    <source>
        <dbReference type="ARBA" id="ARBA00023203"/>
    </source>
</evidence>
<evidence type="ECO:0000313" key="7">
    <source>
        <dbReference type="EMBL" id="OQV23165.1"/>
    </source>
</evidence>
<feature type="region of interest" description="Disordered" evidence="5">
    <location>
        <begin position="977"/>
        <end position="1053"/>
    </location>
</feature>
<feature type="domain" description="Calponin-homology (CH)" evidence="6">
    <location>
        <begin position="256"/>
        <end position="359"/>
    </location>
</feature>
<dbReference type="InterPro" id="IPR044801">
    <property type="entry name" value="Filamin"/>
</dbReference>
<dbReference type="CDD" id="cd21315">
    <property type="entry name" value="CH_dFLNA-like_rpt2"/>
    <property type="match status" value="1"/>
</dbReference>
<dbReference type="PANTHER" id="PTHR38537:SF8">
    <property type="entry name" value="FILAMIN-A"/>
    <property type="match status" value="1"/>
</dbReference>
<dbReference type="Pfam" id="PF00307">
    <property type="entry name" value="CH"/>
    <property type="match status" value="2"/>
</dbReference>
<keyword evidence="3" id="KW-0009">Actin-binding</keyword>
<dbReference type="Pfam" id="PF00630">
    <property type="entry name" value="Filamin"/>
    <property type="match status" value="21"/>
</dbReference>
<dbReference type="InterPro" id="IPR014756">
    <property type="entry name" value="Ig_E-set"/>
</dbReference>
<dbReference type="PROSITE" id="PS50021">
    <property type="entry name" value="CH"/>
    <property type="match status" value="2"/>
</dbReference>
<dbReference type="InterPro" id="IPR017868">
    <property type="entry name" value="Filamin/ABP280_repeat-like"/>
</dbReference>
<dbReference type="InterPro" id="IPR013783">
    <property type="entry name" value="Ig-like_fold"/>
</dbReference>
<dbReference type="FunFam" id="1.10.418.10:FF:000008">
    <property type="entry name" value="Filamin-B isoform C"/>
    <property type="match status" value="1"/>
</dbReference>
<feature type="repeat" description="Filamin" evidence="4">
    <location>
        <begin position="1967"/>
        <end position="2059"/>
    </location>
</feature>
<dbReference type="FunFam" id="2.60.40.10:FF:000001">
    <property type="entry name" value="Filamin-C isoform b"/>
    <property type="match status" value="5"/>
</dbReference>
<dbReference type="Proteomes" id="UP000192578">
    <property type="component" value="Unassembled WGS sequence"/>
</dbReference>
<feature type="region of interest" description="Disordered" evidence="5">
    <location>
        <begin position="1"/>
        <end position="133"/>
    </location>
</feature>
<evidence type="ECO:0000259" key="6">
    <source>
        <dbReference type="PROSITE" id="PS50021"/>
    </source>
</evidence>
<evidence type="ECO:0000256" key="5">
    <source>
        <dbReference type="SAM" id="MobiDB-lite"/>
    </source>
</evidence>
<sequence>MRLGLQVPPTMNNKKPQNAPAGQNAPPPAAGDRPSVFGQKPQNTVPVPAQQVPNKPGPPPPQQVPQQQQQQQQSTSKQQPPQQQQQQQQQAVPQQQEADYQKEIDTEPRLTGEEDEEDMPATERDLADDAPWKRIQQNTFTRWANEHLKTVNKTIGSLETDLSDGLRLIALIEVLSGKQLPKHNKRPTFRSQKLENVSVALNFLQEDENIKLVNIDSSDIVDGKLKLILGLIWTLILHYSISMPMWADEDEGAKDLTPKQRLLRWIQNKIPDLAINNFTNDWNDGRAVGALVDAVAPGLCPDWADWTPKNAKKNATEAMKLADDWLGVPQLIGPEDMVNPNIDEQSMMTYLSQFPNAKLRPGAPLHGKIAPNKVRAYGPGLEAGNKVGAPAKFTVETFNAGAGSVEVQVIGPDGQPVPSTVKFNNDRTKTYSCQYVPRQEGHHRVVVYWAGKDVPKSPFDVDVRGYAGDASKVSAKGPGLDAVGNQIGKPTWFEVFTKGAGEGIVEVIIMDAAGRKDTVIPNVKQTPDGVWRVDYTAHELGLHSVNVFFAGKPIPHSPFGVKIGPVSDARKVRCTGRGLQKNGVRVRDVADFKVWTEGAGEGKLEVKIIGPGGVQEHFESKRIDATTTEFKYFPKTPGRYTVIVSYGGQEVPKSPFEVNVGKYITSKVRAFGPGLEGGVVGHSADFSVEMNGETAPLGFSIEGPSQAKIDCKDNGDQTADVKYWPTAPGEYAVHVLCNDEDIPNSPFMAQIINMPDGVNPDKVKVFGPGVEPEGVQTGRPTEFTIDAREAGRAPLHVTVMDSDYNPVNVTVRDLGDGTYKVQYTALKSAKHTVQVNYSGVAVPRSPFRVYVQEPTNPGKVRVYGPGVEPGVRTATPTHFTVDCAQAGPGDVQIALQNEKGQDVPFKINDNRDGTFTVDYTAPSPGSYKVTVTFAGKEIPQSPIKVQVAPHIDVSGIRVEGLESTVPVNSRQQITICSTGSQKPGAGQLPGQGVPTAISATSSQKPGPGGAPVGQQPAGQGVPISTSSSQKPGAATGTPAGAQPGFTDSAGIKWASPSDYTASLERAPNQGVGQATPTTSAPLDKKQVIGEFAGGRAAPGPDSIKNTGQKPGQQGQNVPTSGISTSSTAPPKPGHGQLNQATPATVVSGVGKTVPFSLAPRKPSLADGKLHMSALQGPQAAVPGQALPTATAATAGKPGTSPSGQGPAGPTTDQQQQPKAPLTFHTAQQGVAPPLDLKDTTVDITTSSGKKVPVKLTQGPDGKIFADFIPTEIGESQLVVKVADQLIPNQPQKFFVSPTADANKVKVEGPGLHGGEVGVPAKFRIDSRKAGVAPLGLGIDGPSEVKIETVDNKDGTVDVTYHPTSPGEYDVNVNFDSKPVPGSPFKAKIVPKGGDKAVDLSGIKVHGPGIEGAFLDSMTEFTVDARSVTRNGQGKVKVIVTSPTGIRTEALVSNKNDGIYTVDYSVFEEGKHTLEITYDGIPVPGSPYKVLAVRGSDHTKCKAYGPGLNGGYTHVTNQFTVETKGAGTGGLALAIEGPSEAKMTCKDNRDGTCLVDYTATEAGEYDITIKFADKHIPGSPFKVQIDNPVDSSRVRAYGPGVEPNQVRANIPANFKIDATKSGRAPVAVDVSSDRGPSAKKPEVYDNGDGTFNVTYQPPPEGANCKVRVTHGGKDIPGSPFQTRVLPTCEPQKVIVSGPGVNKSGVPASLPAEFIVDTREAGYGDLKVNIQGPDGKPVRTQIEDLNDGTYRVRYVPEDLGNYNINVLYGNQPVKGAPFSVKTYPTGDASKVKILEGLHEKVVINQEYRITVNTTQAGVGNVTCKISGNGGQDFAVDIQDNGDGTISLFYTMKEAGDYTINIKFGGQPVPGGTYKVKATTEEIITQKTVERTTTRKYRALELTNIPLPLGGGDLTGLVTMPSGKQAQPELTNNKDGTVTVRFQPSEAGQHELAVKYAGNHLQGSPFKFFVDQVDSGNVTAYGPGLTHGIAGEPALFTINTREAGSGGLSVAVEGPSKADITCQDNRDGTCSVNYLPLLPGEYKIIIKFGDKHINGSPFTAKITGEGKRRNQISVGTASEISLMVKETDVRTLLATIKTPSGLEEPCMLKLLPNGHLGISFTPREIGEHQVIVTRNGKPIQGSPFKVQVGDKEIGNASKVKVIGNAVKEGKTQVLNEFTVDTKQAGYGGLSVSVEGPSKADIQCGDNPDGTLKVGYKPTEPGTYTLNVRFADQNIPGSPFTVKVTGEGAHRQTERYTHTTQTIQTTHAGNNAELNLKLPGSDPFDMRAEVTSPSGKTEDAEMVDLADSTYKIKFVPTEVGLHTVSVKQKNVHIPGSPFQFTVGPLKDGGPHRVRAGGPGLERGEVAEPCDFNIWTREAGAGNLSIAVEGPSKAAINFKDHKDGSCFATYKVTAAGEYSVSIKYNEQHIPESPFRVHVVPSLGEAKKIEIGALADNLPPGKPAAFTINTHGVKGKLSGTIVNPAGKEDACVITQVDDNVYAVRFMPYEAGIYVVNVKFNDAPIRGSPFRVRVGKEEADPAQVFVYGKGIETAITGEKAEFVVNTLKAGAGTLAATIDGPSKVSMDCSEIDEGYKIRYTPLAPGDYFVAVKYNGLHIGGSPYRVPCSGKGRAGSVVEKISGKVDSQFKQSNSVVVETVTKSESSTKLHNLTSALQVLHHSDASKVAVKGNGAEKAYQNKQNTFTVKADGAGHNVLMVGVFGNNGKPAEEVHVKHMGHDAYTVSYMLKERGEYLLFVKYGDDHVPGSPFYITCA</sequence>
<feature type="repeat" description="Filamin" evidence="4">
    <location>
        <begin position="755"/>
        <end position="851"/>
    </location>
</feature>
<feature type="compositionally biased region" description="Low complexity" evidence="5">
    <location>
        <begin position="64"/>
        <end position="96"/>
    </location>
</feature>
<dbReference type="InterPro" id="IPR001589">
    <property type="entry name" value="Actinin_actin-bd_CS"/>
</dbReference>
<feature type="compositionally biased region" description="Low complexity" evidence="5">
    <location>
        <begin position="1031"/>
        <end position="1046"/>
    </location>
</feature>
<dbReference type="PROSITE" id="PS00020">
    <property type="entry name" value="ACTININ_2"/>
    <property type="match status" value="1"/>
</dbReference>
<dbReference type="SUPFAM" id="SSF47576">
    <property type="entry name" value="Calponin-homology domain, CH-domain"/>
    <property type="match status" value="1"/>
</dbReference>
<feature type="region of interest" description="Disordered" evidence="5">
    <location>
        <begin position="1092"/>
        <end position="1139"/>
    </location>
</feature>
<feature type="repeat" description="Filamin" evidence="4">
    <location>
        <begin position="1684"/>
        <end position="1780"/>
    </location>
</feature>
<feature type="repeat" description="Filamin" evidence="4">
    <location>
        <begin position="666"/>
        <end position="751"/>
    </location>
</feature>
<feature type="repeat" description="Filamin" evidence="4">
    <location>
        <begin position="1394"/>
        <end position="1491"/>
    </location>
</feature>
<feature type="repeat" description="Filamin" evidence="4">
    <location>
        <begin position="2238"/>
        <end position="2338"/>
    </location>
</feature>
<feature type="repeat" description="Filamin" evidence="4">
    <location>
        <begin position="2148"/>
        <end position="2240"/>
    </location>
</feature>
<feature type="repeat" description="Filamin" evidence="4">
    <location>
        <begin position="852"/>
        <end position="947"/>
    </location>
</feature>
<protein>
    <submittedName>
        <fullName evidence="7">Filamin-A</fullName>
    </submittedName>
</protein>
<evidence type="ECO:0000256" key="4">
    <source>
        <dbReference type="PROSITE-ProRule" id="PRU00087"/>
    </source>
</evidence>
<dbReference type="InterPro" id="IPR001715">
    <property type="entry name" value="CH_dom"/>
</dbReference>
<organism evidence="7 8">
    <name type="scientific">Hypsibius exemplaris</name>
    <name type="common">Freshwater tardigrade</name>
    <dbReference type="NCBI Taxonomy" id="2072580"/>
    <lineage>
        <taxon>Eukaryota</taxon>
        <taxon>Metazoa</taxon>
        <taxon>Ecdysozoa</taxon>
        <taxon>Tardigrada</taxon>
        <taxon>Eutardigrada</taxon>
        <taxon>Parachela</taxon>
        <taxon>Hypsibioidea</taxon>
        <taxon>Hypsibiidae</taxon>
        <taxon>Hypsibius</taxon>
    </lineage>
</organism>
<feature type="region of interest" description="Disordered" evidence="5">
    <location>
        <begin position="1190"/>
        <end position="1219"/>
    </location>
</feature>
<dbReference type="InterPro" id="IPR001298">
    <property type="entry name" value="Filamin/ABP280_rpt"/>
</dbReference>
<dbReference type="SMART" id="SM00033">
    <property type="entry name" value="CH"/>
    <property type="match status" value="2"/>
</dbReference>
<feature type="repeat" description="Filamin" evidence="4">
    <location>
        <begin position="1907"/>
        <end position="1967"/>
    </location>
</feature>
<dbReference type="EMBL" id="MTYJ01000013">
    <property type="protein sequence ID" value="OQV23165.1"/>
    <property type="molecule type" value="Genomic_DNA"/>
</dbReference>
<comment type="similarity">
    <text evidence="1">Belongs to the filamin family.</text>
</comment>
<evidence type="ECO:0000256" key="1">
    <source>
        <dbReference type="ARBA" id="ARBA00009238"/>
    </source>
</evidence>
<keyword evidence="8" id="KW-1185">Reference proteome</keyword>
<dbReference type="FunFam" id="2.60.40.10:FF:000140">
    <property type="entry name" value="FiLamiN (Actin binding protein) homolog"/>
    <property type="match status" value="2"/>
</dbReference>
<gene>
    <name evidence="7" type="ORF">BV898_02899</name>
</gene>
<dbReference type="PANTHER" id="PTHR38537">
    <property type="entry name" value="JITTERBUG, ISOFORM N"/>
    <property type="match status" value="1"/>
</dbReference>
<dbReference type="GO" id="GO:0051015">
    <property type="term" value="F:actin filament binding"/>
    <property type="evidence" value="ECO:0007669"/>
    <property type="project" value="InterPro"/>
</dbReference>
<comment type="caution">
    <text evidence="7">The sequence shown here is derived from an EMBL/GenBank/DDBJ whole genome shotgun (WGS) entry which is preliminary data.</text>
</comment>
<feature type="repeat" description="Filamin" evidence="4">
    <location>
        <begin position="564"/>
        <end position="660"/>
    </location>
</feature>
<dbReference type="Gene3D" id="1.10.418.10">
    <property type="entry name" value="Calponin-like domain"/>
    <property type="match status" value="2"/>
</dbReference>
<feature type="compositionally biased region" description="Low complexity" evidence="5">
    <location>
        <begin position="1190"/>
        <end position="1201"/>
    </location>
</feature>
<dbReference type="Gene3D" id="2.60.40.10">
    <property type="entry name" value="Immunoglobulins"/>
    <property type="match status" value="22"/>
</dbReference>
<feature type="compositionally biased region" description="Polar residues" evidence="5">
    <location>
        <begin position="1103"/>
        <end position="1128"/>
    </location>
</feature>
<dbReference type="PROSITE" id="PS50194">
    <property type="entry name" value="FILAMIN_REPEAT"/>
    <property type="match status" value="22"/>
</dbReference>
<feature type="repeat" description="Filamin" evidence="4">
    <location>
        <begin position="1492"/>
        <end position="1584"/>
    </location>
</feature>
<accession>A0A1W0X6M3</accession>
<feature type="repeat" description="Filamin" evidence="4">
    <location>
        <begin position="366"/>
        <end position="463"/>
    </location>
</feature>
<feature type="repeat" description="Filamin" evidence="4">
    <location>
        <begin position="2057"/>
        <end position="2145"/>
    </location>
</feature>
<name>A0A1W0X6M3_HYPEX</name>
<dbReference type="GO" id="GO:0030036">
    <property type="term" value="P:actin cytoskeleton organization"/>
    <property type="evidence" value="ECO:0007669"/>
    <property type="project" value="InterPro"/>
</dbReference>
<proteinExistence type="inferred from homology"/>
<dbReference type="OrthoDB" id="18740at2759"/>
<feature type="repeat" description="Filamin" evidence="4">
    <location>
        <begin position="465"/>
        <end position="563"/>
    </location>
</feature>
<dbReference type="SMART" id="SM00557">
    <property type="entry name" value="IG_FLMN"/>
    <property type="match status" value="21"/>
</dbReference>
<feature type="repeat" description="Filamin" evidence="4">
    <location>
        <begin position="1240"/>
        <end position="1295"/>
    </location>
</feature>
<reference evidence="8" key="1">
    <citation type="submission" date="2017-01" db="EMBL/GenBank/DDBJ databases">
        <title>Comparative genomics of anhydrobiosis in the tardigrade Hypsibius dujardini.</title>
        <authorList>
            <person name="Yoshida Y."/>
            <person name="Koutsovoulos G."/>
            <person name="Laetsch D."/>
            <person name="Stevens L."/>
            <person name="Kumar S."/>
            <person name="Horikawa D."/>
            <person name="Ishino K."/>
            <person name="Komine S."/>
            <person name="Tomita M."/>
            <person name="Blaxter M."/>
            <person name="Arakawa K."/>
        </authorList>
    </citation>
    <scope>NUCLEOTIDE SEQUENCE [LARGE SCALE GENOMIC DNA]</scope>
    <source>
        <strain evidence="8">Z151</strain>
    </source>
</reference>
<evidence type="ECO:0000256" key="2">
    <source>
        <dbReference type="ARBA" id="ARBA00022737"/>
    </source>
</evidence>
<feature type="repeat" description="Filamin" evidence="4">
    <location>
        <begin position="2341"/>
        <end position="2433"/>
    </location>
</feature>
<feature type="compositionally biased region" description="Basic and acidic residues" evidence="5">
    <location>
        <begin position="99"/>
        <end position="112"/>
    </location>
</feature>
<feature type="domain" description="Calponin-homology (CH)" evidence="6">
    <location>
        <begin position="134"/>
        <end position="240"/>
    </location>
</feature>
<dbReference type="FunFam" id="2.60.40.10:FF:000096">
    <property type="entry name" value="filamin-C isoform X2"/>
    <property type="match status" value="1"/>
</dbReference>
<dbReference type="PROSITE" id="PS00019">
    <property type="entry name" value="ACTININ_1"/>
    <property type="match status" value="1"/>
</dbReference>
<dbReference type="FunFam" id="1.10.418.10:FF:000006">
    <property type="entry name" value="Filamin-B isoform A"/>
    <property type="match status" value="1"/>
</dbReference>
<feature type="repeat" description="Filamin" evidence="4">
    <location>
        <begin position="2529"/>
        <end position="2620"/>
    </location>
</feature>
<feature type="repeat" description="Filamin" evidence="4">
    <location>
        <begin position="1296"/>
        <end position="1388"/>
    </location>
</feature>
<feature type="repeat" description="Filamin" evidence="4">
    <location>
        <begin position="1781"/>
        <end position="1875"/>
    </location>
</feature>
<dbReference type="SUPFAM" id="SSF81296">
    <property type="entry name" value="E set domains"/>
    <property type="match status" value="22"/>
</dbReference>
<dbReference type="FunFam" id="2.60.40.10:FF:000007">
    <property type="entry name" value="Filamin-B isoform C"/>
    <property type="match status" value="2"/>
</dbReference>
<dbReference type="InterPro" id="IPR036872">
    <property type="entry name" value="CH_dom_sf"/>
</dbReference>
<feature type="compositionally biased region" description="Basic and acidic residues" evidence="5">
    <location>
        <begin position="121"/>
        <end position="132"/>
    </location>
</feature>
<keyword evidence="2" id="KW-0677">Repeat</keyword>
<feature type="compositionally biased region" description="Low complexity" evidence="5">
    <location>
        <begin position="1012"/>
        <end position="1022"/>
    </location>
</feature>
<feature type="repeat" description="Filamin" evidence="4">
    <location>
        <begin position="1585"/>
        <end position="1683"/>
    </location>
</feature>
<evidence type="ECO:0000313" key="8">
    <source>
        <dbReference type="Proteomes" id="UP000192578"/>
    </source>
</evidence>
<dbReference type="CDD" id="cd21311">
    <property type="entry name" value="CH_dFLNA-like_rpt1"/>
    <property type="match status" value="1"/>
</dbReference>
<feature type="region of interest" description="Disordered" evidence="5">
    <location>
        <begin position="1624"/>
        <end position="1648"/>
    </location>
</feature>